<proteinExistence type="predicted"/>
<dbReference type="STRING" id="983967.A0A1E4SV38"/>
<dbReference type="OrthoDB" id="185373at2759"/>
<dbReference type="EMBL" id="KV453864">
    <property type="protein sequence ID" value="ODV83380.1"/>
    <property type="molecule type" value="Genomic_DNA"/>
</dbReference>
<name>A0A1E4SV38_9ASCO</name>
<protein>
    <submittedName>
        <fullName evidence="1">Uncharacterized protein</fullName>
    </submittedName>
</protein>
<dbReference type="PANTHER" id="PTHR47938">
    <property type="entry name" value="RESPIRATORY COMPLEX I CHAPERONE (CIA84), PUTATIVE (AFU_ORTHOLOGUE AFUA_2G06020)-RELATED"/>
    <property type="match status" value="1"/>
</dbReference>
<reference evidence="2" key="1">
    <citation type="submission" date="2016-04" db="EMBL/GenBank/DDBJ databases">
        <title>Comparative genomics of biotechnologically important yeasts.</title>
        <authorList>
            <consortium name="DOE Joint Genome Institute"/>
            <person name="Riley R."/>
            <person name="Haridas S."/>
            <person name="Wolfe K.H."/>
            <person name="Lopes M.R."/>
            <person name="Hittinger C.T."/>
            <person name="Goker M."/>
            <person name="Salamov A."/>
            <person name="Wisecaver J."/>
            <person name="Long T.M."/>
            <person name="Aerts A.L."/>
            <person name="Barry K."/>
            <person name="Choi C."/>
            <person name="Clum A."/>
            <person name="Coughlan A.Y."/>
            <person name="Deshpande S."/>
            <person name="Douglass A.P."/>
            <person name="Hanson S.J."/>
            <person name="Klenk H.-P."/>
            <person name="Labutti K."/>
            <person name="Lapidus A."/>
            <person name="Lindquist E."/>
            <person name="Lipzen A."/>
            <person name="Meier-Kolthoff J.P."/>
            <person name="Ohm R.A."/>
            <person name="Otillar R.P."/>
            <person name="Pangilinan J."/>
            <person name="Peng Y."/>
            <person name="Rokas A."/>
            <person name="Rosa C.A."/>
            <person name="Scheuner C."/>
            <person name="Sibirny A.A."/>
            <person name="Slot J.C."/>
            <person name="Stielow J.B."/>
            <person name="Sun H."/>
            <person name="Kurtzman C.P."/>
            <person name="Blackwell M."/>
            <person name="Grigoriev I.V."/>
            <person name="Jeffries T.W."/>
        </authorList>
    </citation>
    <scope>NUCLEOTIDE SEQUENCE [LARGE SCALE GENOMIC DNA]</scope>
    <source>
        <strain evidence="2">NRRL YB-2248</strain>
    </source>
</reference>
<accession>A0A1E4SV38</accession>
<dbReference type="GO" id="GO:0003729">
    <property type="term" value="F:mRNA binding"/>
    <property type="evidence" value="ECO:0007669"/>
    <property type="project" value="TreeGrafter"/>
</dbReference>
<dbReference type="AlphaFoldDB" id="A0A1E4SV38"/>
<dbReference type="PANTHER" id="PTHR47938:SF35">
    <property type="entry name" value="PENTATRICOPEPTIDE REPEAT-CONTAINING PROTEIN 4, MITOCHONDRIAL-RELATED"/>
    <property type="match status" value="1"/>
</dbReference>
<evidence type="ECO:0000313" key="1">
    <source>
        <dbReference type="EMBL" id="ODV83380.1"/>
    </source>
</evidence>
<evidence type="ECO:0000313" key="2">
    <source>
        <dbReference type="Proteomes" id="UP000094801"/>
    </source>
</evidence>
<dbReference type="Proteomes" id="UP000094801">
    <property type="component" value="Unassembled WGS sequence"/>
</dbReference>
<keyword evidence="2" id="KW-1185">Reference proteome</keyword>
<gene>
    <name evidence="1" type="ORF">CANARDRAFT_203190</name>
</gene>
<sequence>MTLEDVHYVDFFPRFYNSLRSSSSYKTDPLLRIHLFEVFLNYVLLSKKRVNVVKIISAFIEEEEQLNNKENVISQVVEITLEAFKVVTPDTGTVLKLAQLSKMKGDKETISSILSNFFVACDNEISLNFEENDVNLKLLELLECIEQNVESPLMEYVNLLYFATKNSLDDCSLKILEKIINFTQDFTDKTLVHSLEDDEMMAITCAALKFGNYKESARTLTRALKRKKKKDFSKYSESDWITLLHWRIYNLKDAETEKQAIDVINGINDKLKQCEKDFRFDSTSTYNYAIDALCYSKQSIEVIESFTEAFDEQFGLTRDAYSFASLINYHLSYGNYEESLDLFERSLQEMVSWDEDYGGFYIPVLFKLLTVYCNESKDDPYAKGAVYKKIRNFGVKLDKKSTAALIRVFLQDGFVGDSIAVFERETPALEPETRYDSTKFKEAFDAYFNYILQPRSDLDYNWHIYEFLDKNFTIPYELYPSLLQFFINSKKPYKALRIFADMKKLSKEFKLPPPNEQIYIYLFKSFGKLQYHDGVFKLHLAMKTDLRVNLNITLINALMEAYTDIEDTFKVRDAFNLAAVLKDFHNWCSNGNVREMLDTFANEHYPQIWSELKQSGELVDDKETESPSLLESRYDEQFEFITPALLN</sequence>
<dbReference type="InterPro" id="IPR011990">
    <property type="entry name" value="TPR-like_helical_dom_sf"/>
</dbReference>
<organism evidence="1 2">
    <name type="scientific">[Candida] arabinofermentans NRRL YB-2248</name>
    <dbReference type="NCBI Taxonomy" id="983967"/>
    <lineage>
        <taxon>Eukaryota</taxon>
        <taxon>Fungi</taxon>
        <taxon>Dikarya</taxon>
        <taxon>Ascomycota</taxon>
        <taxon>Saccharomycotina</taxon>
        <taxon>Pichiomycetes</taxon>
        <taxon>Pichiales</taxon>
        <taxon>Pichiaceae</taxon>
        <taxon>Ogataea</taxon>
        <taxon>Ogataea/Candida clade</taxon>
    </lineage>
</organism>
<dbReference type="Gene3D" id="1.25.40.10">
    <property type="entry name" value="Tetratricopeptide repeat domain"/>
    <property type="match status" value="2"/>
</dbReference>